<dbReference type="AlphaFoldDB" id="A0ABD0YIN8"/>
<protein>
    <submittedName>
        <fullName evidence="2">Uncharacterized protein</fullName>
    </submittedName>
</protein>
<feature type="compositionally biased region" description="Polar residues" evidence="1">
    <location>
        <begin position="179"/>
        <end position="195"/>
    </location>
</feature>
<accession>A0ABD0YIN8</accession>
<organism evidence="2 3">
    <name type="scientific">Ranatra chinensis</name>
    <dbReference type="NCBI Taxonomy" id="642074"/>
    <lineage>
        <taxon>Eukaryota</taxon>
        <taxon>Metazoa</taxon>
        <taxon>Ecdysozoa</taxon>
        <taxon>Arthropoda</taxon>
        <taxon>Hexapoda</taxon>
        <taxon>Insecta</taxon>
        <taxon>Pterygota</taxon>
        <taxon>Neoptera</taxon>
        <taxon>Paraneoptera</taxon>
        <taxon>Hemiptera</taxon>
        <taxon>Heteroptera</taxon>
        <taxon>Panheteroptera</taxon>
        <taxon>Nepomorpha</taxon>
        <taxon>Nepidae</taxon>
        <taxon>Ranatrinae</taxon>
        <taxon>Ranatra</taxon>
    </lineage>
</organism>
<reference evidence="2 3" key="1">
    <citation type="submission" date="2024-07" db="EMBL/GenBank/DDBJ databases">
        <title>Chromosome-level genome assembly of the water stick insect Ranatra chinensis (Heteroptera: Nepidae).</title>
        <authorList>
            <person name="Liu X."/>
        </authorList>
    </citation>
    <scope>NUCLEOTIDE SEQUENCE [LARGE SCALE GENOMIC DNA]</scope>
    <source>
        <strain evidence="2">Cailab_2021Rc</strain>
        <tissue evidence="2">Muscle</tissue>
    </source>
</reference>
<feature type="region of interest" description="Disordered" evidence="1">
    <location>
        <begin position="173"/>
        <end position="200"/>
    </location>
</feature>
<dbReference type="Proteomes" id="UP001558652">
    <property type="component" value="Unassembled WGS sequence"/>
</dbReference>
<gene>
    <name evidence="2" type="ORF">AAG570_003647</name>
</gene>
<name>A0ABD0YIN8_9HEMI</name>
<sequence>MAEWETEYVGQEAGGPRWRSLQFWRRDDEEVVEMAAAPLVLSHAVLQRHQQRVHVLETFEFALVYFLDYSSGNTRKKNIKRNAEKHGLTTNEINYDVNVDRPLRHSGRFIIRAQIGGVTPCSPLITVTRVPYPRVMPRGPWPKPELEDLSSPNITVRKLELENFWTATESVRIRPVTGRHTTPQGRKGSGDTSTPPRAKISNADIVRSVAVSFYEEEISDGGAYIGYQVGCRLLV</sequence>
<evidence type="ECO:0000256" key="1">
    <source>
        <dbReference type="SAM" id="MobiDB-lite"/>
    </source>
</evidence>
<keyword evidence="3" id="KW-1185">Reference proteome</keyword>
<evidence type="ECO:0000313" key="3">
    <source>
        <dbReference type="Proteomes" id="UP001558652"/>
    </source>
</evidence>
<comment type="caution">
    <text evidence="2">The sequence shown here is derived from an EMBL/GenBank/DDBJ whole genome shotgun (WGS) entry which is preliminary data.</text>
</comment>
<proteinExistence type="predicted"/>
<evidence type="ECO:0000313" key="2">
    <source>
        <dbReference type="EMBL" id="KAL1122242.1"/>
    </source>
</evidence>
<dbReference type="EMBL" id="JBFDAA010000014">
    <property type="protein sequence ID" value="KAL1122242.1"/>
    <property type="molecule type" value="Genomic_DNA"/>
</dbReference>